<comment type="caution">
    <text evidence="1">The sequence shown here is derived from an EMBL/GenBank/DDBJ whole genome shotgun (WGS) entry which is preliminary data.</text>
</comment>
<keyword evidence="2" id="KW-1185">Reference proteome</keyword>
<protein>
    <submittedName>
        <fullName evidence="1">Uncharacterized protein</fullName>
    </submittedName>
</protein>
<accession>A0A3M9MLS9</accession>
<dbReference type="EMBL" id="RJJD01000008">
    <property type="protein sequence ID" value="RNI25843.1"/>
    <property type="molecule type" value="Genomic_DNA"/>
</dbReference>
<gene>
    <name evidence="1" type="ORF">EFB08_13435</name>
</gene>
<evidence type="ECO:0000313" key="1">
    <source>
        <dbReference type="EMBL" id="RNI25843.1"/>
    </source>
</evidence>
<proteinExistence type="predicted"/>
<reference evidence="1 2" key="1">
    <citation type="submission" date="2018-11" db="EMBL/GenBank/DDBJ databases">
        <title>Rufibacter latericius sp. nov., isolated from water in Baiyang Lake.</title>
        <authorList>
            <person name="Yang Y."/>
        </authorList>
    </citation>
    <scope>NUCLEOTIDE SEQUENCE [LARGE SCALE GENOMIC DNA]</scope>
    <source>
        <strain evidence="1 2">R-22-1c-1</strain>
    </source>
</reference>
<dbReference type="AlphaFoldDB" id="A0A3M9MLS9"/>
<organism evidence="1 2">
    <name type="scientific">Rufibacter latericius</name>
    <dbReference type="NCBI Taxonomy" id="2487040"/>
    <lineage>
        <taxon>Bacteria</taxon>
        <taxon>Pseudomonadati</taxon>
        <taxon>Bacteroidota</taxon>
        <taxon>Cytophagia</taxon>
        <taxon>Cytophagales</taxon>
        <taxon>Hymenobacteraceae</taxon>
        <taxon>Rufibacter</taxon>
    </lineage>
</organism>
<sequence length="114" mass="12478">MWVVLLWAVTLPGQEVEVYRFLFFGPTAKNTLETDLGSADNEQAVVKQEGVHAFPDAKASSSPVLKFPLALHPLQPELPSRHLATLDPDPHGGISFVPDFHSRLLLSSQQPNAP</sequence>
<evidence type="ECO:0000313" key="2">
    <source>
        <dbReference type="Proteomes" id="UP000272117"/>
    </source>
</evidence>
<dbReference type="Proteomes" id="UP000272117">
    <property type="component" value="Unassembled WGS sequence"/>
</dbReference>
<name>A0A3M9MLS9_9BACT</name>